<proteinExistence type="predicted"/>
<name>A0A2Z2M6V4_THEPR</name>
<dbReference type="InterPro" id="IPR035093">
    <property type="entry name" value="RelE/ParE_toxin_dom_sf"/>
</dbReference>
<dbReference type="GeneID" id="69102136"/>
<organism evidence="1 2">
    <name type="scientific">Thermococcus profundus</name>
    <dbReference type="NCBI Taxonomy" id="49899"/>
    <lineage>
        <taxon>Archaea</taxon>
        <taxon>Methanobacteriati</taxon>
        <taxon>Methanobacteriota</taxon>
        <taxon>Thermococci</taxon>
        <taxon>Thermococcales</taxon>
        <taxon>Thermococcaceae</taxon>
        <taxon>Thermococcus</taxon>
    </lineage>
</organism>
<dbReference type="Proteomes" id="UP000250179">
    <property type="component" value="Chromosome"/>
</dbReference>
<reference evidence="1 2" key="1">
    <citation type="submission" date="2016-03" db="EMBL/GenBank/DDBJ databases">
        <title>Complete genome sequence of Thermococcus profundus strain DT5432.</title>
        <authorList>
            <person name="Oger P.M."/>
        </authorList>
    </citation>
    <scope>NUCLEOTIDE SEQUENCE [LARGE SCALE GENOMIC DNA]</scope>
    <source>
        <strain evidence="1 2">DT 5432</strain>
    </source>
</reference>
<evidence type="ECO:0000313" key="2">
    <source>
        <dbReference type="Proteomes" id="UP000250179"/>
    </source>
</evidence>
<evidence type="ECO:0000313" key="1">
    <source>
        <dbReference type="EMBL" id="ASJ01877.1"/>
    </source>
</evidence>
<evidence type="ECO:0008006" key="3">
    <source>
        <dbReference type="Google" id="ProtNLM"/>
    </source>
</evidence>
<protein>
    <recommendedName>
        <fullName evidence="3">Plasmid stabilization protein</fullName>
    </recommendedName>
</protein>
<keyword evidence="2" id="KW-1185">Reference proteome</keyword>
<gene>
    <name evidence="1" type="ORF">A3L09_00685</name>
</gene>
<dbReference type="SUPFAM" id="SSF143011">
    <property type="entry name" value="RelE-like"/>
    <property type="match status" value="1"/>
</dbReference>
<sequence length="68" mass="7672">MYEVVFTRKAAKQVKNLEPAHRRKLKGIILALSQNPFSYPYKKIRGEDALTGSGLAVSGFSTRLMMRT</sequence>
<dbReference type="AlphaFoldDB" id="A0A2Z2M6V4"/>
<dbReference type="KEGG" id="tprf:A3L09_00685"/>
<dbReference type="EMBL" id="CP014862">
    <property type="protein sequence ID" value="ASJ01877.1"/>
    <property type="molecule type" value="Genomic_DNA"/>
</dbReference>
<dbReference type="Gene3D" id="3.30.2310.20">
    <property type="entry name" value="RelE-like"/>
    <property type="match status" value="1"/>
</dbReference>
<accession>A0A2Z2M6V4</accession>
<dbReference type="RefSeq" id="WP_088857146.1">
    <property type="nucleotide sequence ID" value="NZ_CP014862.1"/>
</dbReference>